<comment type="caution">
    <text evidence="2">The sequence shown here is derived from an EMBL/GenBank/DDBJ whole genome shotgun (WGS) entry which is preliminary data.</text>
</comment>
<reference evidence="2 3" key="1">
    <citation type="submission" date="2017-12" db="EMBL/GenBank/DDBJ databases">
        <title>High-resolution comparative analysis of great ape genomes.</title>
        <authorList>
            <person name="Pollen A."/>
            <person name="Hastie A."/>
            <person name="Hormozdiari F."/>
            <person name="Dougherty M."/>
            <person name="Liu R."/>
            <person name="Chaisson M."/>
            <person name="Hoppe E."/>
            <person name="Hill C."/>
            <person name="Pang A."/>
            <person name="Hillier L."/>
            <person name="Baker C."/>
            <person name="Armstrong J."/>
            <person name="Shendure J."/>
            <person name="Paten B."/>
            <person name="Wilson R."/>
            <person name="Chao H."/>
            <person name="Schneider V."/>
            <person name="Ventura M."/>
            <person name="Kronenberg Z."/>
            <person name="Murali S."/>
            <person name="Gordon D."/>
            <person name="Cantsilieris S."/>
            <person name="Munson K."/>
            <person name="Nelson B."/>
            <person name="Raja A."/>
            <person name="Underwood J."/>
            <person name="Diekhans M."/>
            <person name="Fiddes I."/>
            <person name="Haussler D."/>
            <person name="Eichler E."/>
        </authorList>
    </citation>
    <scope>NUCLEOTIDE SEQUENCE [LARGE SCALE GENOMIC DNA]</scope>
    <source>
        <strain evidence="2">Yerkes chimp pedigree #C0471</strain>
    </source>
</reference>
<evidence type="ECO:0000313" key="2">
    <source>
        <dbReference type="EMBL" id="PNI73851.1"/>
    </source>
</evidence>
<gene>
    <name evidence="2" type="ORF">CK820_G0009031</name>
</gene>
<dbReference type="PROSITE" id="PS51180">
    <property type="entry name" value="BRO1"/>
    <property type="match status" value="1"/>
</dbReference>
<dbReference type="AlphaFoldDB" id="A0A2J8NQ02"/>
<evidence type="ECO:0000259" key="1">
    <source>
        <dbReference type="PROSITE" id="PS51180"/>
    </source>
</evidence>
<accession>A0A2J8NQ02</accession>
<proteinExistence type="predicted"/>
<feature type="non-terminal residue" evidence="2">
    <location>
        <position position="153"/>
    </location>
</feature>
<dbReference type="InterPro" id="IPR038499">
    <property type="entry name" value="BRO1_sf"/>
</dbReference>
<sequence>MATFISVQLKKTSEVDLAKPLVKFIQQTYPSGGEEQAQYCRAAEELSKLRRAAVGRPLDKHEGALETLLRYYDQICSIEPKFPFSENQNLDNDEGLKIAAKHYQFASGAFLHIKETVLSALSREPTVDISPDTVGTLSLIMLAQAQEVFFLKA</sequence>
<protein>
    <submittedName>
        <fullName evidence="2">PDCD6IP isoform 5</fullName>
    </submittedName>
</protein>
<dbReference type="Gene3D" id="1.25.40.280">
    <property type="entry name" value="alix/aip1 like domains"/>
    <property type="match status" value="2"/>
</dbReference>
<dbReference type="PANTHER" id="PTHR23030:SF39">
    <property type="entry name" value="PROGRAMMED CELL DEATH 6-INTERACTING PROTEIN"/>
    <property type="match status" value="1"/>
</dbReference>
<name>A0A2J8NQ02_PANTR</name>
<dbReference type="Pfam" id="PF03097">
    <property type="entry name" value="BRO1"/>
    <property type="match status" value="1"/>
</dbReference>
<organism evidence="2 3">
    <name type="scientific">Pan troglodytes</name>
    <name type="common">Chimpanzee</name>
    <dbReference type="NCBI Taxonomy" id="9598"/>
    <lineage>
        <taxon>Eukaryota</taxon>
        <taxon>Metazoa</taxon>
        <taxon>Chordata</taxon>
        <taxon>Craniata</taxon>
        <taxon>Vertebrata</taxon>
        <taxon>Euteleostomi</taxon>
        <taxon>Mammalia</taxon>
        <taxon>Eutheria</taxon>
        <taxon>Euarchontoglires</taxon>
        <taxon>Primates</taxon>
        <taxon>Haplorrhini</taxon>
        <taxon>Catarrhini</taxon>
        <taxon>Hominidae</taxon>
        <taxon>Pan</taxon>
    </lineage>
</organism>
<feature type="domain" description="BRO1" evidence="1">
    <location>
        <begin position="3"/>
        <end position="153"/>
    </location>
</feature>
<dbReference type="Proteomes" id="UP000236370">
    <property type="component" value="Unassembled WGS sequence"/>
</dbReference>
<dbReference type="InterPro" id="IPR004328">
    <property type="entry name" value="BRO1_dom"/>
</dbReference>
<evidence type="ECO:0000313" key="3">
    <source>
        <dbReference type="Proteomes" id="UP000236370"/>
    </source>
</evidence>
<dbReference type="SMR" id="A0A2J8NQ02"/>
<dbReference type="EMBL" id="NBAG03000225">
    <property type="protein sequence ID" value="PNI73851.1"/>
    <property type="molecule type" value="Genomic_DNA"/>
</dbReference>
<dbReference type="PANTHER" id="PTHR23030">
    <property type="entry name" value="PCD6 INTERACTING PROTEIN-RELATED"/>
    <property type="match status" value="1"/>
</dbReference>